<dbReference type="Proteomes" id="UP000789920">
    <property type="component" value="Unassembled WGS sequence"/>
</dbReference>
<feature type="non-terminal residue" evidence="1">
    <location>
        <position position="1"/>
    </location>
</feature>
<feature type="non-terminal residue" evidence="1">
    <location>
        <position position="234"/>
    </location>
</feature>
<organism evidence="1 2">
    <name type="scientific">Racocetra persica</name>
    <dbReference type="NCBI Taxonomy" id="160502"/>
    <lineage>
        <taxon>Eukaryota</taxon>
        <taxon>Fungi</taxon>
        <taxon>Fungi incertae sedis</taxon>
        <taxon>Mucoromycota</taxon>
        <taxon>Glomeromycotina</taxon>
        <taxon>Glomeromycetes</taxon>
        <taxon>Diversisporales</taxon>
        <taxon>Gigasporaceae</taxon>
        <taxon>Racocetra</taxon>
    </lineage>
</organism>
<evidence type="ECO:0000313" key="2">
    <source>
        <dbReference type="Proteomes" id="UP000789920"/>
    </source>
</evidence>
<name>A0ACA9RQD2_9GLOM</name>
<proteinExistence type="predicted"/>
<reference evidence="1" key="1">
    <citation type="submission" date="2021-06" db="EMBL/GenBank/DDBJ databases">
        <authorList>
            <person name="Kallberg Y."/>
            <person name="Tangrot J."/>
            <person name="Rosling A."/>
        </authorList>
    </citation>
    <scope>NUCLEOTIDE SEQUENCE</scope>
    <source>
        <strain evidence="1">MA461A</strain>
    </source>
</reference>
<keyword evidence="2" id="KW-1185">Reference proteome</keyword>
<comment type="caution">
    <text evidence="1">The sequence shown here is derived from an EMBL/GenBank/DDBJ whole genome shotgun (WGS) entry which is preliminary data.</text>
</comment>
<gene>
    <name evidence="1" type="ORF">RPERSI_LOCUS21271</name>
</gene>
<evidence type="ECO:0000313" key="1">
    <source>
        <dbReference type="EMBL" id="CAG8802232.1"/>
    </source>
</evidence>
<accession>A0ACA9RQD2</accession>
<protein>
    <submittedName>
        <fullName evidence="1">28153_t:CDS:1</fullName>
    </submittedName>
</protein>
<sequence length="234" mass="26392">CKGCLLVIPNKEKFAGNSEEKFVPLGTLAKINLDITTDDLEPILNSFKEIQLRGLERIRRSLDELTEKFVRHLPDILEKSKLSAVDKLPYMTMMRGNVSNIIDFIAQNSREIDQKIDEDLEKETKEEIKKQQEDGEMKKYLERLEKESYPDYVKKVAYEEIERYEILHPSSSEAEGESASKNLLLYGPPGVGKTSIAKSIADALGIPFLVFSAAGVNDVSIIKGHIRTYVGAMP</sequence>
<dbReference type="EMBL" id="CAJVQC010061928">
    <property type="protein sequence ID" value="CAG8802232.1"/>
    <property type="molecule type" value="Genomic_DNA"/>
</dbReference>